<dbReference type="Proteomes" id="UP000183365">
    <property type="component" value="Unassembled WGS sequence"/>
</dbReference>
<dbReference type="GO" id="GO:0005524">
    <property type="term" value="F:ATP binding"/>
    <property type="evidence" value="ECO:0007669"/>
    <property type="project" value="UniProtKB-UniRule"/>
</dbReference>
<dbReference type="InterPro" id="IPR039812">
    <property type="entry name" value="Vesicle-fus_ATPase"/>
</dbReference>
<keyword evidence="4" id="KW-1185">Reference proteome</keyword>
<evidence type="ECO:0000313" key="3">
    <source>
        <dbReference type="EMBL" id="SGZ37924.1"/>
    </source>
</evidence>
<feature type="domain" description="AAA+ ATPase" evidence="2">
    <location>
        <begin position="555"/>
        <end position="708"/>
    </location>
</feature>
<dbReference type="OrthoDB" id="3972660at2759"/>
<evidence type="ECO:0000256" key="1">
    <source>
        <dbReference type="RuleBase" id="RU367045"/>
    </source>
</evidence>
<dbReference type="GO" id="GO:0006891">
    <property type="term" value="P:intra-Golgi vesicle-mediated transport"/>
    <property type="evidence" value="ECO:0007669"/>
    <property type="project" value="TreeGrafter"/>
</dbReference>
<keyword evidence="1" id="KW-0963">Cytoplasm</keyword>
<dbReference type="GO" id="GO:0005795">
    <property type="term" value="C:Golgi stack"/>
    <property type="evidence" value="ECO:0007669"/>
    <property type="project" value="TreeGrafter"/>
</dbReference>
<dbReference type="InterPro" id="IPR003959">
    <property type="entry name" value="ATPase_AAA_core"/>
</dbReference>
<dbReference type="PANTHER" id="PTHR23078">
    <property type="entry name" value="VESICULAR-FUSION PROTEIN NSF"/>
    <property type="match status" value="1"/>
</dbReference>
<dbReference type="VEuPathDB" id="FungiDB:HGUI_00124"/>
<proteinExistence type="inferred from homology"/>
<reference evidence="4" key="1">
    <citation type="submission" date="2016-11" db="EMBL/GenBank/DDBJ databases">
        <authorList>
            <person name="Guldener U."/>
        </authorList>
    </citation>
    <scope>NUCLEOTIDE SEQUENCE [LARGE SCALE GENOMIC DNA]</scope>
</reference>
<dbReference type="GO" id="GO:0035494">
    <property type="term" value="P:SNARE complex disassembly"/>
    <property type="evidence" value="ECO:0007669"/>
    <property type="project" value="InterPro"/>
</dbReference>
<comment type="function">
    <text evidence="1">Required for vesicle-mediated transport. Catalyzes the fusion of transport vesicles within the Golgi cisternae. Is also required for transport from the endoplasmic reticulum to the Golgi stack. Seems to function as a fusion protein required for the delivery of cargo proteins to all compartments of the Golgi stack independent of vesicle origin.</text>
</comment>
<dbReference type="AlphaFoldDB" id="A0A1L0AW82"/>
<evidence type="ECO:0000313" key="4">
    <source>
        <dbReference type="Proteomes" id="UP000183365"/>
    </source>
</evidence>
<name>A0A1L0AW82_9ASCO</name>
<keyword evidence="1" id="KW-0378">Hydrolase</keyword>
<keyword evidence="1" id="KW-0067">ATP-binding</keyword>
<dbReference type="Pfam" id="PF00004">
    <property type="entry name" value="AAA"/>
    <property type="match status" value="1"/>
</dbReference>
<dbReference type="GO" id="GO:0043001">
    <property type="term" value="P:Golgi to plasma membrane protein transport"/>
    <property type="evidence" value="ECO:0007669"/>
    <property type="project" value="TreeGrafter"/>
</dbReference>
<dbReference type="SMART" id="SM00382">
    <property type="entry name" value="AAA"/>
    <property type="match status" value="1"/>
</dbReference>
<evidence type="ECO:0000259" key="2">
    <source>
        <dbReference type="SMART" id="SM00382"/>
    </source>
</evidence>
<dbReference type="EMBL" id="FQNF01000002">
    <property type="protein sequence ID" value="SGZ37924.1"/>
    <property type="molecule type" value="Genomic_DNA"/>
</dbReference>
<protein>
    <recommendedName>
        <fullName evidence="1">Vesicular-fusion protein SEC18</fullName>
    </recommendedName>
</protein>
<keyword evidence="1" id="KW-0547">Nucleotide-binding</keyword>
<dbReference type="PANTHER" id="PTHR23078:SF2">
    <property type="entry name" value="VESICLE-FUSING ATPASE"/>
    <property type="match status" value="1"/>
</dbReference>
<dbReference type="InterPro" id="IPR003593">
    <property type="entry name" value="AAA+_ATPase"/>
</dbReference>
<comment type="subcellular location">
    <subcellularLocation>
        <location evidence="1">Cytoplasm</location>
    </subcellularLocation>
</comment>
<organism evidence="3 4">
    <name type="scientific">Hanseniaspora guilliermondii</name>
    <dbReference type="NCBI Taxonomy" id="56406"/>
    <lineage>
        <taxon>Eukaryota</taxon>
        <taxon>Fungi</taxon>
        <taxon>Dikarya</taxon>
        <taxon>Ascomycota</taxon>
        <taxon>Saccharomycotina</taxon>
        <taxon>Saccharomycetes</taxon>
        <taxon>Saccharomycodales</taxon>
        <taxon>Saccharomycodaceae</taxon>
        <taxon>Hanseniaspora</taxon>
    </lineage>
</organism>
<dbReference type="GO" id="GO:0016887">
    <property type="term" value="F:ATP hydrolysis activity"/>
    <property type="evidence" value="ECO:0007669"/>
    <property type="project" value="InterPro"/>
</dbReference>
<dbReference type="SUPFAM" id="SSF52540">
    <property type="entry name" value="P-loop containing nucleoside triphosphate hydrolases"/>
    <property type="match status" value="1"/>
</dbReference>
<keyword evidence="1" id="KW-0931">ER-Golgi transport</keyword>
<dbReference type="Gene3D" id="3.40.50.300">
    <property type="entry name" value="P-loop containing nucleotide triphosphate hydrolases"/>
    <property type="match status" value="1"/>
</dbReference>
<keyword evidence="1" id="KW-0813">Transport</keyword>
<dbReference type="InterPro" id="IPR027417">
    <property type="entry name" value="P-loop_NTPase"/>
</dbReference>
<gene>
    <name evidence="3" type="ORF">HGUI_00124</name>
</gene>
<accession>A0A1L0AW82</accession>
<comment type="similarity">
    <text evidence="1">Belongs to the AAA ATPase family.</text>
</comment>
<keyword evidence="1" id="KW-0653">Protein transport</keyword>
<sequence length="796" mass="92877">MTILEELLAHAERLLQFDIIFDSFQQSLLSLNNVAVDFVEDLNIVIQDLLIHTDSHNEILSWNGSTNNEHSSNKFCIIVNNQELYNRIETSKVLQIVAYPSETAKQIEEYTLMIHKKEDFDYINNNQVFFNDYLPDYKRFMIMNQQDCIILKNRVIECTILGSGNDIIKLTPDVELNIKYLGGKIKVFNKILDGVNNEYIYVSNYIYNSININTTLLKNNEPLTNFNTSLIKPLDQLEDFQICINFLNVVDNQLQTIGTSGEEFEVDFNTKTSITPAEIEKYEYFSGDMTIDALDITSGINLLNMNNGKVYEIHKLCHHYAISGEKVILIDVPFLINAIKNKKMSLSDLVNIYILGRKRKVNETVPDNMNIYELMTKFFNDFKKFVPECNKDITVVIKNADYLFINNVLKKEERISCSYYKWQAYFLNLNNFVEDVMINSSKNIQIIIQSEDFEDHTKFPRLFDDLYLIHNKSSYLKFSYREEVNDYRDYLNMKKNISDYVEISKRPKNISEVNPTDDITLGKPVYGITTTMEKIANIFTKSVIFKKLYEAQKMQNLNILIYGLPSMGKTLIINQLHEYLVKKHRIIPKNSYFKYYNTLSLISKYVGESEKNVRTMFSQGREYIKNNNGLYFIILDNIDTLLPRRGDDNSNITDKLVNTFLTELDGIDSLISNKNLVVVCVTNRPDKVDPAVLRPGRIENHIKVEYNKYDFKEIVEQSMKDYEVSGLTVEEVMSVRERVTVGGMLKIFNEKSMSKEMITRNNLVYEEDLIKEYEQYMNKFENKIATNVVDTEETYM</sequence>